<dbReference type="EMBL" id="KB307920">
    <property type="protein sequence ID" value="ELT98462.1"/>
    <property type="molecule type" value="Genomic_DNA"/>
</dbReference>
<dbReference type="OMA" id="LHIAKWI"/>
<dbReference type="Proteomes" id="UP000014760">
    <property type="component" value="Unassembled WGS sequence"/>
</dbReference>
<feature type="region of interest" description="Disordered" evidence="1">
    <location>
        <begin position="72"/>
        <end position="93"/>
    </location>
</feature>
<sequence length="137" mass="14750">MSRWKRSDPALTCSGTTDNWAILRVKSEEQSNNMKPALGRAKTDLGVAHGDGRVSPRGAAVLSQNPLHDLHGSVAGNFTGMANTSKPRKSTLKTEVNDRAKGGFKYWYQERPKPTKFGAYGIGSGYTVLGLGSAPRT</sequence>
<name>R7TXW7_CAPTE</name>
<keyword evidence="4" id="KW-1185">Reference proteome</keyword>
<evidence type="ECO:0000313" key="4">
    <source>
        <dbReference type="Proteomes" id="UP000014760"/>
    </source>
</evidence>
<reference evidence="3" key="3">
    <citation type="submission" date="2015-06" db="UniProtKB">
        <authorList>
            <consortium name="EnsemblMetazoa"/>
        </authorList>
    </citation>
    <scope>IDENTIFICATION</scope>
</reference>
<evidence type="ECO:0000313" key="2">
    <source>
        <dbReference type="EMBL" id="ELT98462.1"/>
    </source>
</evidence>
<accession>R7TXW7</accession>
<reference evidence="4" key="1">
    <citation type="submission" date="2012-12" db="EMBL/GenBank/DDBJ databases">
        <authorList>
            <person name="Hellsten U."/>
            <person name="Grimwood J."/>
            <person name="Chapman J.A."/>
            <person name="Shapiro H."/>
            <person name="Aerts A."/>
            <person name="Otillar R.P."/>
            <person name="Terry A.Y."/>
            <person name="Boore J.L."/>
            <person name="Simakov O."/>
            <person name="Marletaz F."/>
            <person name="Cho S.-J."/>
            <person name="Edsinger-Gonzales E."/>
            <person name="Havlak P."/>
            <person name="Kuo D.-H."/>
            <person name="Larsson T."/>
            <person name="Lv J."/>
            <person name="Arendt D."/>
            <person name="Savage R."/>
            <person name="Osoegawa K."/>
            <person name="de Jong P."/>
            <person name="Lindberg D.R."/>
            <person name="Seaver E.C."/>
            <person name="Weisblat D.A."/>
            <person name="Putnam N.H."/>
            <person name="Grigoriev I.V."/>
            <person name="Rokhsar D.S."/>
        </authorList>
    </citation>
    <scope>NUCLEOTIDE SEQUENCE</scope>
    <source>
        <strain evidence="4">I ESC-2004</strain>
    </source>
</reference>
<evidence type="ECO:0000256" key="1">
    <source>
        <dbReference type="SAM" id="MobiDB-lite"/>
    </source>
</evidence>
<proteinExistence type="predicted"/>
<protein>
    <submittedName>
        <fullName evidence="2 3">Uncharacterized protein</fullName>
    </submittedName>
</protein>
<dbReference type="EnsemblMetazoa" id="CapteT225281">
    <property type="protein sequence ID" value="CapteP225281"/>
    <property type="gene ID" value="CapteG225281"/>
</dbReference>
<dbReference type="OrthoDB" id="8903066at2759"/>
<dbReference type="HOGENOM" id="CLU_1604816_0_0_1"/>
<dbReference type="EMBL" id="AMQN01002050">
    <property type="status" value="NOT_ANNOTATED_CDS"/>
    <property type="molecule type" value="Genomic_DNA"/>
</dbReference>
<dbReference type="AlphaFoldDB" id="R7TXW7"/>
<organism evidence="2">
    <name type="scientific">Capitella teleta</name>
    <name type="common">Polychaete worm</name>
    <dbReference type="NCBI Taxonomy" id="283909"/>
    <lineage>
        <taxon>Eukaryota</taxon>
        <taxon>Metazoa</taxon>
        <taxon>Spiralia</taxon>
        <taxon>Lophotrochozoa</taxon>
        <taxon>Annelida</taxon>
        <taxon>Polychaeta</taxon>
        <taxon>Sedentaria</taxon>
        <taxon>Scolecida</taxon>
        <taxon>Capitellidae</taxon>
        <taxon>Capitella</taxon>
    </lineage>
</organism>
<reference evidence="2 4" key="2">
    <citation type="journal article" date="2013" name="Nature">
        <title>Insights into bilaterian evolution from three spiralian genomes.</title>
        <authorList>
            <person name="Simakov O."/>
            <person name="Marletaz F."/>
            <person name="Cho S.J."/>
            <person name="Edsinger-Gonzales E."/>
            <person name="Havlak P."/>
            <person name="Hellsten U."/>
            <person name="Kuo D.H."/>
            <person name="Larsson T."/>
            <person name="Lv J."/>
            <person name="Arendt D."/>
            <person name="Savage R."/>
            <person name="Osoegawa K."/>
            <person name="de Jong P."/>
            <person name="Grimwood J."/>
            <person name="Chapman J.A."/>
            <person name="Shapiro H."/>
            <person name="Aerts A."/>
            <person name="Otillar R.P."/>
            <person name="Terry A.Y."/>
            <person name="Boore J.L."/>
            <person name="Grigoriev I.V."/>
            <person name="Lindberg D.R."/>
            <person name="Seaver E.C."/>
            <person name="Weisblat D.A."/>
            <person name="Putnam N.H."/>
            <person name="Rokhsar D.S."/>
        </authorList>
    </citation>
    <scope>NUCLEOTIDE SEQUENCE</scope>
    <source>
        <strain evidence="2 4">I ESC-2004</strain>
    </source>
</reference>
<gene>
    <name evidence="2" type="ORF">CAPTEDRAFT_225281</name>
</gene>
<evidence type="ECO:0000313" key="3">
    <source>
        <dbReference type="EnsemblMetazoa" id="CapteP225281"/>
    </source>
</evidence>